<feature type="transmembrane region" description="Helical" evidence="2">
    <location>
        <begin position="159"/>
        <end position="189"/>
    </location>
</feature>
<evidence type="ECO:0000313" key="3">
    <source>
        <dbReference type="EMBL" id="KAK0384955.1"/>
    </source>
</evidence>
<dbReference type="PANTHER" id="PTHR28019:SF2">
    <property type="entry name" value="CELL MEMBRANE PROTEIN YLR413W-RELATED"/>
    <property type="match status" value="1"/>
</dbReference>
<dbReference type="PANTHER" id="PTHR28019">
    <property type="entry name" value="CELL MEMBRANE PROTEIN YLR413W-RELATED"/>
    <property type="match status" value="1"/>
</dbReference>
<feature type="transmembrane region" description="Helical" evidence="2">
    <location>
        <begin position="210"/>
        <end position="230"/>
    </location>
</feature>
<gene>
    <name evidence="3" type="ORF">NLU13_7433</name>
</gene>
<dbReference type="AlphaFoldDB" id="A0AA39GCS6"/>
<dbReference type="InterPro" id="IPR009571">
    <property type="entry name" value="SUR7/Rim9-like_fungi"/>
</dbReference>
<evidence type="ECO:0000313" key="4">
    <source>
        <dbReference type="Proteomes" id="UP001175261"/>
    </source>
</evidence>
<dbReference type="GO" id="GO:0005886">
    <property type="term" value="C:plasma membrane"/>
    <property type="evidence" value="ECO:0007669"/>
    <property type="project" value="InterPro"/>
</dbReference>
<keyword evidence="2" id="KW-0812">Transmembrane</keyword>
<protein>
    <submittedName>
        <fullName evidence="3">Uncharacterized protein</fullName>
    </submittedName>
</protein>
<dbReference type="GO" id="GO:0051285">
    <property type="term" value="C:cell cortex of cell tip"/>
    <property type="evidence" value="ECO:0007669"/>
    <property type="project" value="TreeGrafter"/>
</dbReference>
<feature type="transmembrane region" description="Helical" evidence="2">
    <location>
        <begin position="20"/>
        <end position="39"/>
    </location>
</feature>
<evidence type="ECO:0000256" key="2">
    <source>
        <dbReference type="SAM" id="Phobius"/>
    </source>
</evidence>
<dbReference type="InterPro" id="IPR052413">
    <property type="entry name" value="SUR7_domain"/>
</dbReference>
<feature type="compositionally biased region" description="Polar residues" evidence="1">
    <location>
        <begin position="270"/>
        <end position="279"/>
    </location>
</feature>
<evidence type="ECO:0000256" key="1">
    <source>
        <dbReference type="SAM" id="MobiDB-lite"/>
    </source>
</evidence>
<comment type="caution">
    <text evidence="3">The sequence shown here is derived from an EMBL/GenBank/DDBJ whole genome shotgun (WGS) entry which is preliminary data.</text>
</comment>
<sequence>MAANRTAPPARRNTSIAASIFYFLSIPFLILVLIGNTHINGVLNDLYFFKLDVSHIIPISVANSQLLNSVARSLGLHDFYSVGLWSYCEDPKPLFWFNPVSVLVSQLLAGATIALPSEVNTVLTLLKIGSRVMFVFFLTSICMNFVLLLASPLVMRTRWWSLCLTIFGFLSGVFVTVAAIIATAISVAAKVALTAQDQLNIRTDIGIKMFVFMWLAAIFTDIAFLLHAAMGCCCRPLRRDNGTAPAARSPSTEEKSPKLPSFVRRRRGQAPSSDTQASQ</sequence>
<organism evidence="3 4">
    <name type="scientific">Sarocladium strictum</name>
    <name type="common">Black bundle disease fungus</name>
    <name type="synonym">Acremonium strictum</name>
    <dbReference type="NCBI Taxonomy" id="5046"/>
    <lineage>
        <taxon>Eukaryota</taxon>
        <taxon>Fungi</taxon>
        <taxon>Dikarya</taxon>
        <taxon>Ascomycota</taxon>
        <taxon>Pezizomycotina</taxon>
        <taxon>Sordariomycetes</taxon>
        <taxon>Hypocreomycetidae</taxon>
        <taxon>Hypocreales</taxon>
        <taxon>Sarocladiaceae</taxon>
        <taxon>Sarocladium</taxon>
    </lineage>
</organism>
<dbReference type="GO" id="GO:0031505">
    <property type="term" value="P:fungal-type cell wall organization"/>
    <property type="evidence" value="ECO:0007669"/>
    <property type="project" value="TreeGrafter"/>
</dbReference>
<keyword evidence="2" id="KW-1133">Transmembrane helix</keyword>
<keyword evidence="4" id="KW-1185">Reference proteome</keyword>
<feature type="transmembrane region" description="Helical" evidence="2">
    <location>
        <begin position="128"/>
        <end position="153"/>
    </location>
</feature>
<reference evidence="3" key="1">
    <citation type="submission" date="2022-10" db="EMBL/GenBank/DDBJ databases">
        <title>Determination and structural analysis of whole genome sequence of Sarocladium strictum F4-1.</title>
        <authorList>
            <person name="Hu L."/>
            <person name="Jiang Y."/>
        </authorList>
    </citation>
    <scope>NUCLEOTIDE SEQUENCE</scope>
    <source>
        <strain evidence="3">F4-1</strain>
    </source>
</reference>
<proteinExistence type="predicted"/>
<feature type="region of interest" description="Disordered" evidence="1">
    <location>
        <begin position="241"/>
        <end position="279"/>
    </location>
</feature>
<accession>A0AA39GCS6</accession>
<dbReference type="Pfam" id="PF06687">
    <property type="entry name" value="SUR7"/>
    <property type="match status" value="1"/>
</dbReference>
<name>A0AA39GCS6_SARSR</name>
<dbReference type="EMBL" id="JAPDFR010000007">
    <property type="protein sequence ID" value="KAK0384955.1"/>
    <property type="molecule type" value="Genomic_DNA"/>
</dbReference>
<dbReference type="Proteomes" id="UP001175261">
    <property type="component" value="Unassembled WGS sequence"/>
</dbReference>
<keyword evidence="2" id="KW-0472">Membrane</keyword>